<evidence type="ECO:0000313" key="1">
    <source>
        <dbReference type="EMBL" id="KAI5667566.1"/>
    </source>
</evidence>
<dbReference type="Proteomes" id="UP001060085">
    <property type="component" value="Linkage Group LG04"/>
</dbReference>
<keyword evidence="2" id="KW-1185">Reference proteome</keyword>
<name>A0ACC0B4L0_CATRO</name>
<evidence type="ECO:0000313" key="2">
    <source>
        <dbReference type="Proteomes" id="UP001060085"/>
    </source>
</evidence>
<sequence>MVIREEEKFQLVLKSLSCEVNVWWDYKCENRRRMGAKPIKTWSLMKQALRTKFGVENHEGQRQGQAKEKFMESSTSEKSTKVNEFSQTQDVLHRKVIHPEKKNTCTLVKEENSYTMNPLSPQQFHEGKRI</sequence>
<comment type="caution">
    <text evidence="1">The sequence shown here is derived from an EMBL/GenBank/DDBJ whole genome shotgun (WGS) entry which is preliminary data.</text>
</comment>
<proteinExistence type="predicted"/>
<protein>
    <submittedName>
        <fullName evidence="1">Uncharacterized protein</fullName>
    </submittedName>
</protein>
<reference evidence="2" key="1">
    <citation type="journal article" date="2023" name="Nat. Plants">
        <title>Single-cell RNA sequencing provides a high-resolution roadmap for understanding the multicellular compartmentation of specialized metabolism.</title>
        <authorList>
            <person name="Sun S."/>
            <person name="Shen X."/>
            <person name="Li Y."/>
            <person name="Li Y."/>
            <person name="Wang S."/>
            <person name="Li R."/>
            <person name="Zhang H."/>
            <person name="Shen G."/>
            <person name="Guo B."/>
            <person name="Wei J."/>
            <person name="Xu J."/>
            <person name="St-Pierre B."/>
            <person name="Chen S."/>
            <person name="Sun C."/>
        </authorList>
    </citation>
    <scope>NUCLEOTIDE SEQUENCE [LARGE SCALE GENOMIC DNA]</scope>
</reference>
<accession>A0ACC0B4L0</accession>
<dbReference type="EMBL" id="CM044704">
    <property type="protein sequence ID" value="KAI5667566.1"/>
    <property type="molecule type" value="Genomic_DNA"/>
</dbReference>
<organism evidence="1 2">
    <name type="scientific">Catharanthus roseus</name>
    <name type="common">Madagascar periwinkle</name>
    <name type="synonym">Vinca rosea</name>
    <dbReference type="NCBI Taxonomy" id="4058"/>
    <lineage>
        <taxon>Eukaryota</taxon>
        <taxon>Viridiplantae</taxon>
        <taxon>Streptophyta</taxon>
        <taxon>Embryophyta</taxon>
        <taxon>Tracheophyta</taxon>
        <taxon>Spermatophyta</taxon>
        <taxon>Magnoliopsida</taxon>
        <taxon>eudicotyledons</taxon>
        <taxon>Gunneridae</taxon>
        <taxon>Pentapetalae</taxon>
        <taxon>asterids</taxon>
        <taxon>lamiids</taxon>
        <taxon>Gentianales</taxon>
        <taxon>Apocynaceae</taxon>
        <taxon>Rauvolfioideae</taxon>
        <taxon>Vinceae</taxon>
        <taxon>Catharanthinae</taxon>
        <taxon>Catharanthus</taxon>
    </lineage>
</organism>
<gene>
    <name evidence="1" type="ORF">M9H77_17419</name>
</gene>